<dbReference type="Pfam" id="PF07238">
    <property type="entry name" value="PilZ"/>
    <property type="match status" value="1"/>
</dbReference>
<sequence length="110" mass="12100">MSLAYSTAEFRRAPRESVDYPSRIRGRRLAPTTALIVNISPYGCMVRCDRIMPIGTMLEVDLPGMASRRGTVIWSLGARMGLEFETGISVESYLALLPQMKASFSSPAPT</sequence>
<organism evidence="2 3">
    <name type="scientific">Sphingobium nicotianae</name>
    <dbReference type="NCBI Taxonomy" id="2782607"/>
    <lineage>
        <taxon>Bacteria</taxon>
        <taxon>Pseudomonadati</taxon>
        <taxon>Pseudomonadota</taxon>
        <taxon>Alphaproteobacteria</taxon>
        <taxon>Sphingomonadales</taxon>
        <taxon>Sphingomonadaceae</taxon>
        <taxon>Sphingobium</taxon>
    </lineage>
</organism>
<accession>A0A9X1DD22</accession>
<keyword evidence="3" id="KW-1185">Reference proteome</keyword>
<evidence type="ECO:0000313" key="2">
    <source>
        <dbReference type="EMBL" id="MBT2187702.1"/>
    </source>
</evidence>
<dbReference type="AlphaFoldDB" id="A0A9X1DD22"/>
<dbReference type="GO" id="GO:0035438">
    <property type="term" value="F:cyclic-di-GMP binding"/>
    <property type="evidence" value="ECO:0007669"/>
    <property type="project" value="InterPro"/>
</dbReference>
<protein>
    <submittedName>
        <fullName evidence="2">PilZ domain-containing protein</fullName>
    </submittedName>
</protein>
<dbReference type="RefSeq" id="WP_214623893.1">
    <property type="nucleotide sequence ID" value="NZ_JAHGAW010000007.1"/>
</dbReference>
<evidence type="ECO:0000313" key="3">
    <source>
        <dbReference type="Proteomes" id="UP001138757"/>
    </source>
</evidence>
<proteinExistence type="predicted"/>
<dbReference type="EMBL" id="JAHGAW010000007">
    <property type="protein sequence ID" value="MBT2187702.1"/>
    <property type="molecule type" value="Genomic_DNA"/>
</dbReference>
<dbReference type="InterPro" id="IPR009875">
    <property type="entry name" value="PilZ_domain"/>
</dbReference>
<comment type="caution">
    <text evidence="2">The sequence shown here is derived from an EMBL/GenBank/DDBJ whole genome shotgun (WGS) entry which is preliminary data.</text>
</comment>
<reference evidence="2" key="1">
    <citation type="submission" date="2021-05" db="EMBL/GenBank/DDBJ databases">
        <title>Genome of Sphingobium sp. strain.</title>
        <authorList>
            <person name="Fan R."/>
        </authorList>
    </citation>
    <scope>NUCLEOTIDE SEQUENCE</scope>
    <source>
        <strain evidence="2">H33</strain>
    </source>
</reference>
<dbReference type="SUPFAM" id="SSF141371">
    <property type="entry name" value="PilZ domain-like"/>
    <property type="match status" value="1"/>
</dbReference>
<gene>
    <name evidence="2" type="ORF">KK488_12180</name>
</gene>
<feature type="domain" description="PilZ" evidence="1">
    <location>
        <begin position="11"/>
        <end position="92"/>
    </location>
</feature>
<name>A0A9X1DD22_9SPHN</name>
<evidence type="ECO:0000259" key="1">
    <source>
        <dbReference type="Pfam" id="PF07238"/>
    </source>
</evidence>
<dbReference type="Proteomes" id="UP001138757">
    <property type="component" value="Unassembled WGS sequence"/>
</dbReference>